<keyword evidence="7" id="KW-1185">Reference proteome</keyword>
<reference evidence="6 7" key="1">
    <citation type="submission" date="2021-05" db="EMBL/GenBank/DDBJ databases">
        <title>A Polyphasic approach of four new species of the genus Ohtaekwangia: Ohtaekwangia histidinii sp. nov., Ohtaekwangia cretensis sp. nov., Ohtaekwangia indiensis sp. nov., Ohtaekwangia reichenbachii sp. nov. from diverse environment.</title>
        <authorList>
            <person name="Octaviana S."/>
        </authorList>
    </citation>
    <scope>NUCLEOTIDE SEQUENCE [LARGE SCALE GENOMIC DNA]</scope>
    <source>
        <strain evidence="6 7">PWU37</strain>
    </source>
</reference>
<gene>
    <name evidence="6" type="ORF">KK078_19460</name>
</gene>
<dbReference type="InterPro" id="IPR053888">
    <property type="entry name" value="MRM3-like_sub_bind"/>
</dbReference>
<dbReference type="GO" id="GO:0003723">
    <property type="term" value="F:RNA binding"/>
    <property type="evidence" value="ECO:0007669"/>
    <property type="project" value="InterPro"/>
</dbReference>
<dbReference type="InterPro" id="IPR001537">
    <property type="entry name" value="SpoU_MeTrfase"/>
</dbReference>
<keyword evidence="3" id="KW-0808">Transferase</keyword>
<sequence>MFVIEGKKEIGLARDAGYALETLFFCEAIIPAAEAAEYTQPQTLLIPVSEEVFEKIAVRESTGGLVAIAKQKPHGLDRLQLGKQPLLLIVEAVEKPGNLGAILRTADAAGVDAVIICDPQTDFYNPNVVRSSVGCVFTKQIAAATSEETIAWLRKNNIAIYCTYLQASRPYHEIDFTQPSAIIMGTEATGLSDAWVKNSNANIIIPMQGKIDSMNVSTAAAVVVFEARRQRGFAF</sequence>
<name>A0AAP2DCB5_9BACT</name>
<proteinExistence type="inferred from homology"/>
<dbReference type="SUPFAM" id="SSF55315">
    <property type="entry name" value="L30e-like"/>
    <property type="match status" value="1"/>
</dbReference>
<feature type="domain" description="MRM3-like substrate binding" evidence="5">
    <location>
        <begin position="2"/>
        <end position="67"/>
    </location>
</feature>
<dbReference type="GO" id="GO:0032259">
    <property type="term" value="P:methylation"/>
    <property type="evidence" value="ECO:0007669"/>
    <property type="project" value="UniProtKB-KW"/>
</dbReference>
<dbReference type="Gene3D" id="3.40.1280.10">
    <property type="match status" value="1"/>
</dbReference>
<accession>A0AAP2DCB5</accession>
<dbReference type="InterPro" id="IPR029064">
    <property type="entry name" value="Ribosomal_eL30-like_sf"/>
</dbReference>
<comment type="caution">
    <text evidence="6">The sequence shown here is derived from an EMBL/GenBank/DDBJ whole genome shotgun (WGS) entry which is preliminary data.</text>
</comment>
<dbReference type="PANTHER" id="PTHR43191">
    <property type="entry name" value="RRNA METHYLTRANSFERASE 3"/>
    <property type="match status" value="1"/>
</dbReference>
<feature type="domain" description="tRNA/rRNA methyltransferase SpoU type" evidence="4">
    <location>
        <begin position="86"/>
        <end position="224"/>
    </location>
</feature>
<comment type="similarity">
    <text evidence="1">Belongs to the class IV-like SAM-binding methyltransferase superfamily. RNA methyltransferase TrmH family.</text>
</comment>
<evidence type="ECO:0000256" key="2">
    <source>
        <dbReference type="ARBA" id="ARBA00022603"/>
    </source>
</evidence>
<evidence type="ECO:0000313" key="7">
    <source>
        <dbReference type="Proteomes" id="UP001319180"/>
    </source>
</evidence>
<evidence type="ECO:0000259" key="4">
    <source>
        <dbReference type="Pfam" id="PF00588"/>
    </source>
</evidence>
<dbReference type="SUPFAM" id="SSF75217">
    <property type="entry name" value="alpha/beta knot"/>
    <property type="match status" value="1"/>
</dbReference>
<evidence type="ECO:0000313" key="6">
    <source>
        <dbReference type="EMBL" id="MBT1688757.1"/>
    </source>
</evidence>
<protein>
    <submittedName>
        <fullName evidence="6">RNA methyltransferase</fullName>
    </submittedName>
</protein>
<keyword evidence="2 6" id="KW-0489">Methyltransferase</keyword>
<dbReference type="EMBL" id="JAHESC010000030">
    <property type="protein sequence ID" value="MBT1688757.1"/>
    <property type="molecule type" value="Genomic_DNA"/>
</dbReference>
<evidence type="ECO:0000259" key="5">
    <source>
        <dbReference type="Pfam" id="PF22435"/>
    </source>
</evidence>
<dbReference type="CDD" id="cd18104">
    <property type="entry name" value="SpoU-like_RNA-MTase"/>
    <property type="match status" value="1"/>
</dbReference>
<evidence type="ECO:0000256" key="3">
    <source>
        <dbReference type="ARBA" id="ARBA00022679"/>
    </source>
</evidence>
<evidence type="ECO:0000256" key="1">
    <source>
        <dbReference type="ARBA" id="ARBA00007228"/>
    </source>
</evidence>
<dbReference type="InterPro" id="IPR051259">
    <property type="entry name" value="rRNA_Methyltransferase"/>
</dbReference>
<dbReference type="Gene3D" id="3.30.1330.30">
    <property type="match status" value="1"/>
</dbReference>
<organism evidence="6 7">
    <name type="scientific">Dawidia soli</name>
    <dbReference type="NCBI Taxonomy" id="2782352"/>
    <lineage>
        <taxon>Bacteria</taxon>
        <taxon>Pseudomonadati</taxon>
        <taxon>Bacteroidota</taxon>
        <taxon>Cytophagia</taxon>
        <taxon>Cytophagales</taxon>
        <taxon>Chryseotaleaceae</taxon>
        <taxon>Dawidia</taxon>
    </lineage>
</organism>
<dbReference type="InterPro" id="IPR029026">
    <property type="entry name" value="tRNA_m1G_MTases_N"/>
</dbReference>
<dbReference type="GO" id="GO:0006396">
    <property type="term" value="P:RNA processing"/>
    <property type="evidence" value="ECO:0007669"/>
    <property type="project" value="InterPro"/>
</dbReference>
<dbReference type="Pfam" id="PF22435">
    <property type="entry name" value="MRM3-like_sub_bind"/>
    <property type="match status" value="1"/>
</dbReference>
<dbReference type="Pfam" id="PF00588">
    <property type="entry name" value="SpoU_methylase"/>
    <property type="match status" value="1"/>
</dbReference>
<dbReference type="PANTHER" id="PTHR43191:SF2">
    <property type="entry name" value="RRNA METHYLTRANSFERASE 3, MITOCHONDRIAL"/>
    <property type="match status" value="1"/>
</dbReference>
<dbReference type="GO" id="GO:0008173">
    <property type="term" value="F:RNA methyltransferase activity"/>
    <property type="evidence" value="ECO:0007669"/>
    <property type="project" value="InterPro"/>
</dbReference>
<dbReference type="InterPro" id="IPR029028">
    <property type="entry name" value="Alpha/beta_knot_MTases"/>
</dbReference>
<dbReference type="AlphaFoldDB" id="A0AAP2DCB5"/>
<dbReference type="Proteomes" id="UP001319180">
    <property type="component" value="Unassembled WGS sequence"/>
</dbReference>